<sequence>MSLTQHELGGYTFIKEIGSGGFATVYLVKKGGQQFAAKVMNKNSNPNIGDQIIKEIKTLSTANHQGIIGLVDLLSDDLNNIYIIQEYVEKSLQDIINERKSFMEFSSKPLIVRILSALRYLHSIGISHRDIKPHNIMVRTDGTIKIIDFGLSKSIKPSQSRCGSKNFYPPEVMEGTTDSFDGIKCDSWSCGVTFYIMLTGKLPWSSMSLDQIKSEKIQYPPYLSKDCIDFLQGLLSLDPTQRPSADQASQHRWLAKETRAVSRGSYMEMNGRITREKVISFLKKEFPDQFNDLDSQEEVCLNNETPSASTPETKACIKMSEINQHNKTIGISPIMRLNKSDIQIRRNDVNKKLVGNRKVPLPRPVCRTKENLDSHVENIFMKIAAMRKSVQ</sequence>
<dbReference type="GO" id="GO:0010506">
    <property type="term" value="P:regulation of autophagy"/>
    <property type="evidence" value="ECO:0007669"/>
    <property type="project" value="InterPro"/>
</dbReference>
<keyword evidence="4" id="KW-0723">Serine/threonine-protein kinase</keyword>
<evidence type="ECO:0000256" key="4">
    <source>
        <dbReference type="RuleBase" id="RU000304"/>
    </source>
</evidence>
<name>A0A1J4K986_9EUKA</name>
<dbReference type="AlphaFoldDB" id="A0A1J4K986"/>
<accession>A0A1J4K986</accession>
<dbReference type="GeneID" id="94838135"/>
<dbReference type="PANTHER" id="PTHR24348">
    <property type="entry name" value="SERINE/THREONINE-PROTEIN KINASE UNC-51-RELATED"/>
    <property type="match status" value="1"/>
</dbReference>
<dbReference type="PROSITE" id="PS50011">
    <property type="entry name" value="PROTEIN_KINASE_DOM"/>
    <property type="match status" value="1"/>
</dbReference>
<dbReference type="InterPro" id="IPR011009">
    <property type="entry name" value="Kinase-like_dom_sf"/>
</dbReference>
<gene>
    <name evidence="6" type="ORF">TRFO_23885</name>
</gene>
<dbReference type="InterPro" id="IPR008271">
    <property type="entry name" value="Ser/Thr_kinase_AS"/>
</dbReference>
<comment type="similarity">
    <text evidence="4">Belongs to the protein kinase superfamily.</text>
</comment>
<keyword evidence="6" id="KW-0808">Transferase</keyword>
<dbReference type="Pfam" id="PF00069">
    <property type="entry name" value="Pkinase"/>
    <property type="match status" value="1"/>
</dbReference>
<keyword evidence="6" id="KW-0418">Kinase</keyword>
<dbReference type="GO" id="GO:0005524">
    <property type="term" value="F:ATP binding"/>
    <property type="evidence" value="ECO:0007669"/>
    <property type="project" value="UniProtKB-UniRule"/>
</dbReference>
<organism evidence="6 7">
    <name type="scientific">Tritrichomonas foetus</name>
    <dbReference type="NCBI Taxonomy" id="1144522"/>
    <lineage>
        <taxon>Eukaryota</taxon>
        <taxon>Metamonada</taxon>
        <taxon>Parabasalia</taxon>
        <taxon>Tritrichomonadida</taxon>
        <taxon>Tritrichomonadidae</taxon>
        <taxon>Tritrichomonas</taxon>
    </lineage>
</organism>
<dbReference type="InterPro" id="IPR000719">
    <property type="entry name" value="Prot_kinase_dom"/>
</dbReference>
<evidence type="ECO:0000256" key="3">
    <source>
        <dbReference type="PROSITE-ProRule" id="PRU10141"/>
    </source>
</evidence>
<feature type="binding site" evidence="3">
    <location>
        <position position="38"/>
    </location>
    <ligand>
        <name>ATP</name>
        <dbReference type="ChEBI" id="CHEBI:30616"/>
    </ligand>
</feature>
<dbReference type="PROSITE" id="PS00108">
    <property type="entry name" value="PROTEIN_KINASE_ST"/>
    <property type="match status" value="1"/>
</dbReference>
<evidence type="ECO:0000256" key="1">
    <source>
        <dbReference type="ARBA" id="ARBA00022741"/>
    </source>
</evidence>
<comment type="caution">
    <text evidence="6">The sequence shown here is derived from an EMBL/GenBank/DDBJ whole genome shotgun (WGS) entry which is preliminary data.</text>
</comment>
<dbReference type="InterPro" id="IPR045269">
    <property type="entry name" value="Atg1-like"/>
</dbReference>
<keyword evidence="7" id="KW-1185">Reference proteome</keyword>
<dbReference type="SUPFAM" id="SSF56112">
    <property type="entry name" value="Protein kinase-like (PK-like)"/>
    <property type="match status" value="1"/>
</dbReference>
<dbReference type="GO" id="GO:0004674">
    <property type="term" value="F:protein serine/threonine kinase activity"/>
    <property type="evidence" value="ECO:0007669"/>
    <property type="project" value="UniProtKB-KW"/>
</dbReference>
<dbReference type="InterPro" id="IPR017441">
    <property type="entry name" value="Protein_kinase_ATP_BS"/>
</dbReference>
<proteinExistence type="inferred from homology"/>
<keyword evidence="2 3" id="KW-0067">ATP-binding</keyword>
<keyword evidence="1 3" id="KW-0547">Nucleotide-binding</keyword>
<evidence type="ECO:0000256" key="2">
    <source>
        <dbReference type="ARBA" id="ARBA00022840"/>
    </source>
</evidence>
<dbReference type="VEuPathDB" id="TrichDB:TRFO_23885"/>
<reference evidence="6" key="1">
    <citation type="submission" date="2016-10" db="EMBL/GenBank/DDBJ databases">
        <authorList>
            <person name="Benchimol M."/>
            <person name="Almeida L.G."/>
            <person name="Vasconcelos A.T."/>
            <person name="Perreira-Neves A."/>
            <person name="Rosa I.A."/>
            <person name="Tasca T."/>
            <person name="Bogo M.R."/>
            <person name="de Souza W."/>
        </authorList>
    </citation>
    <scope>NUCLEOTIDE SEQUENCE [LARGE SCALE GENOMIC DNA]</scope>
    <source>
        <strain evidence="6">K</strain>
    </source>
</reference>
<dbReference type="Proteomes" id="UP000179807">
    <property type="component" value="Unassembled WGS sequence"/>
</dbReference>
<protein>
    <submittedName>
        <fullName evidence="6">CAMK family protein kinase</fullName>
    </submittedName>
</protein>
<feature type="domain" description="Protein kinase" evidence="5">
    <location>
        <begin position="11"/>
        <end position="254"/>
    </location>
</feature>
<evidence type="ECO:0000313" key="6">
    <source>
        <dbReference type="EMBL" id="OHT07779.1"/>
    </source>
</evidence>
<dbReference type="Gene3D" id="1.10.510.10">
    <property type="entry name" value="Transferase(Phosphotransferase) domain 1"/>
    <property type="match status" value="1"/>
</dbReference>
<dbReference type="GO" id="GO:0005737">
    <property type="term" value="C:cytoplasm"/>
    <property type="evidence" value="ECO:0007669"/>
    <property type="project" value="TreeGrafter"/>
</dbReference>
<dbReference type="SMART" id="SM00220">
    <property type="entry name" value="S_TKc"/>
    <property type="match status" value="1"/>
</dbReference>
<evidence type="ECO:0000259" key="5">
    <source>
        <dbReference type="PROSITE" id="PS50011"/>
    </source>
</evidence>
<evidence type="ECO:0000313" key="7">
    <source>
        <dbReference type="Proteomes" id="UP000179807"/>
    </source>
</evidence>
<dbReference type="RefSeq" id="XP_068360915.1">
    <property type="nucleotide sequence ID" value="XM_068503431.1"/>
</dbReference>
<dbReference type="FunFam" id="1.10.510.10:FF:000571">
    <property type="entry name" value="Maternal embryonic leucine zipper kinase"/>
    <property type="match status" value="1"/>
</dbReference>
<dbReference type="EMBL" id="MLAK01000686">
    <property type="protein sequence ID" value="OHT07779.1"/>
    <property type="molecule type" value="Genomic_DNA"/>
</dbReference>
<dbReference type="OrthoDB" id="10252171at2759"/>
<dbReference type="PROSITE" id="PS00107">
    <property type="entry name" value="PROTEIN_KINASE_ATP"/>
    <property type="match status" value="1"/>
</dbReference>